<dbReference type="SUPFAM" id="SSF140566">
    <property type="entry name" value="FlgN-like"/>
    <property type="match status" value="1"/>
</dbReference>
<keyword evidence="2" id="KW-0175">Coiled coil</keyword>
<sequence>MNDREFRDQLNEIMVKQIESSKELLNILEEQHEYIVKNDAFNMDACVEKIQKCNQKIANIELKRRELTNDILQEKTFGKLIEEMDDKELEDNLRKTRKVLEEVRLQKDTNELLIKQGLAFTNKMLVLLNPDRQAKTYNAYGKVGR</sequence>
<dbReference type="EMBL" id="JAPQES010000002">
    <property type="protein sequence ID" value="MCY6370426.1"/>
    <property type="molecule type" value="Genomic_DNA"/>
</dbReference>
<dbReference type="InterPro" id="IPR007809">
    <property type="entry name" value="FlgN-like"/>
</dbReference>
<protein>
    <submittedName>
        <fullName evidence="3">Flagellar protein FlgN</fullName>
    </submittedName>
</protein>
<evidence type="ECO:0000256" key="2">
    <source>
        <dbReference type="SAM" id="Coils"/>
    </source>
</evidence>
<dbReference type="RefSeq" id="WP_268049167.1">
    <property type="nucleotide sequence ID" value="NZ_JAPQES010000002.1"/>
</dbReference>
<evidence type="ECO:0000313" key="4">
    <source>
        <dbReference type="Proteomes" id="UP001079657"/>
    </source>
</evidence>
<dbReference type="InterPro" id="IPR036679">
    <property type="entry name" value="FlgN-like_sf"/>
</dbReference>
<accession>A0ABT4CQR3</accession>
<evidence type="ECO:0000256" key="1">
    <source>
        <dbReference type="ARBA" id="ARBA00022795"/>
    </source>
</evidence>
<organism evidence="3 4">
    <name type="scientific">Clostridium ganghwense</name>
    <dbReference type="NCBI Taxonomy" id="312089"/>
    <lineage>
        <taxon>Bacteria</taxon>
        <taxon>Bacillati</taxon>
        <taxon>Bacillota</taxon>
        <taxon>Clostridia</taxon>
        <taxon>Eubacteriales</taxon>
        <taxon>Clostridiaceae</taxon>
        <taxon>Clostridium</taxon>
    </lineage>
</organism>
<keyword evidence="3" id="KW-0966">Cell projection</keyword>
<keyword evidence="3" id="KW-0969">Cilium</keyword>
<keyword evidence="1" id="KW-1005">Bacterial flagellum biogenesis</keyword>
<dbReference type="Gene3D" id="1.20.58.300">
    <property type="entry name" value="FlgN-like"/>
    <property type="match status" value="1"/>
</dbReference>
<keyword evidence="3" id="KW-0282">Flagellum</keyword>
<gene>
    <name evidence="3" type="ORF">OXH55_07235</name>
</gene>
<dbReference type="Pfam" id="PF05130">
    <property type="entry name" value="FlgN"/>
    <property type="match status" value="1"/>
</dbReference>
<comment type="caution">
    <text evidence="3">The sequence shown here is derived from an EMBL/GenBank/DDBJ whole genome shotgun (WGS) entry which is preliminary data.</text>
</comment>
<proteinExistence type="predicted"/>
<keyword evidence="4" id="KW-1185">Reference proteome</keyword>
<evidence type="ECO:0000313" key="3">
    <source>
        <dbReference type="EMBL" id="MCY6370426.1"/>
    </source>
</evidence>
<reference evidence="3" key="1">
    <citation type="submission" date="2022-12" db="EMBL/GenBank/DDBJ databases">
        <authorList>
            <person name="Wang J."/>
        </authorList>
    </citation>
    <scope>NUCLEOTIDE SEQUENCE</scope>
    <source>
        <strain evidence="3">HY-42-06</strain>
    </source>
</reference>
<name>A0ABT4CQR3_9CLOT</name>
<dbReference type="Proteomes" id="UP001079657">
    <property type="component" value="Unassembled WGS sequence"/>
</dbReference>
<feature type="coiled-coil region" evidence="2">
    <location>
        <begin position="11"/>
        <end position="106"/>
    </location>
</feature>